<dbReference type="OrthoDB" id="284577at2759"/>
<keyword evidence="2 5" id="KW-0547">Nucleotide-binding</keyword>
<dbReference type="Pfam" id="PF00069">
    <property type="entry name" value="Pkinase"/>
    <property type="match status" value="1"/>
</dbReference>
<accession>A0A078B7C3</accession>
<evidence type="ECO:0000313" key="8">
    <source>
        <dbReference type="Proteomes" id="UP000039865"/>
    </source>
</evidence>
<dbReference type="Proteomes" id="UP000039865">
    <property type="component" value="Unassembled WGS sequence"/>
</dbReference>
<feature type="domain" description="Protein kinase" evidence="6">
    <location>
        <begin position="7"/>
        <end position="255"/>
    </location>
</feature>
<dbReference type="GO" id="GO:0010506">
    <property type="term" value="P:regulation of autophagy"/>
    <property type="evidence" value="ECO:0007669"/>
    <property type="project" value="InterPro"/>
</dbReference>
<keyword evidence="4 5" id="KW-0067">ATP-binding</keyword>
<proteinExistence type="predicted"/>
<gene>
    <name evidence="7" type="primary">Contig19285.g20443</name>
    <name evidence="7" type="ORF">STYLEM_18596</name>
</gene>
<evidence type="ECO:0000256" key="1">
    <source>
        <dbReference type="ARBA" id="ARBA00022679"/>
    </source>
</evidence>
<sequence length="524" mass="61164">MRQIGDYILLNEIGSGMFSSVYKCKHLGTDQLFACKIFKRDKMSRKSWKNLHDEIQILGNLQSPFIIKLIDKFKTKRHFYLILEYCNGGDLESYLEKKLVLNESEIRIIFSQVLLAMSDYEEKLNKYHQKELTKDILEVKLADFGFSTILGPNEMTRTQCGTPLNMAPEVLNGKFYNYKVDMWSLGVSMFEALLGSPPFFGKDREELTDNINLGLIRLQNNLDISSSCIDFLSKCLHYDPLMRISIDHALNHPFINLKSPQYMEKISVFNRGFTQSTNIMIKYSSKIMKGFQYLNIHEGKICEQSGLNLEKINNFFESRKSSDDLRVGIYFDESFQGEDFDIKEDFNLVESQEFQLQSLKCHNIKTKSSKHLLEPKKQRTQNELNTIKAILKPQEMITEESKEIIDEDSDSLCSDSEENQYFYYGQNAKPDESEDFELKPEQLSKQDQSYLSHYPYQRFQSLINQNMAQNLHADLISSSFIEIIESSRMEPLVEMEQVHHISRDFCVSNNPFIRDTKNYQSRII</sequence>
<dbReference type="InterPro" id="IPR017441">
    <property type="entry name" value="Protein_kinase_ATP_BS"/>
</dbReference>
<dbReference type="PROSITE" id="PS00107">
    <property type="entry name" value="PROTEIN_KINASE_ATP"/>
    <property type="match status" value="1"/>
</dbReference>
<dbReference type="GO" id="GO:0016020">
    <property type="term" value="C:membrane"/>
    <property type="evidence" value="ECO:0007669"/>
    <property type="project" value="TreeGrafter"/>
</dbReference>
<keyword evidence="3 7" id="KW-0418">Kinase</keyword>
<reference evidence="7 8" key="1">
    <citation type="submission" date="2014-06" db="EMBL/GenBank/DDBJ databases">
        <authorList>
            <person name="Swart Estienne"/>
        </authorList>
    </citation>
    <scope>NUCLEOTIDE SEQUENCE [LARGE SCALE GENOMIC DNA]</scope>
    <source>
        <strain evidence="7 8">130c</strain>
    </source>
</reference>
<dbReference type="InterPro" id="IPR045269">
    <property type="entry name" value="Atg1-like"/>
</dbReference>
<evidence type="ECO:0000256" key="2">
    <source>
        <dbReference type="ARBA" id="ARBA00022741"/>
    </source>
</evidence>
<evidence type="ECO:0000256" key="5">
    <source>
        <dbReference type="PROSITE-ProRule" id="PRU10141"/>
    </source>
</evidence>
<dbReference type="GO" id="GO:0000407">
    <property type="term" value="C:phagophore assembly site"/>
    <property type="evidence" value="ECO:0007669"/>
    <property type="project" value="TreeGrafter"/>
</dbReference>
<keyword evidence="1" id="KW-0808">Transferase</keyword>
<dbReference type="PANTHER" id="PTHR24348">
    <property type="entry name" value="SERINE/THREONINE-PROTEIN KINASE UNC-51-RELATED"/>
    <property type="match status" value="1"/>
</dbReference>
<dbReference type="FunFam" id="3.30.200.20:FF:000042">
    <property type="entry name" value="Aurora kinase A"/>
    <property type="match status" value="1"/>
</dbReference>
<dbReference type="PROSITE" id="PS50011">
    <property type="entry name" value="PROTEIN_KINASE_DOM"/>
    <property type="match status" value="1"/>
</dbReference>
<dbReference type="EMBL" id="CCKQ01017570">
    <property type="protein sequence ID" value="CDW89463.1"/>
    <property type="molecule type" value="Genomic_DNA"/>
</dbReference>
<feature type="binding site" evidence="5">
    <location>
        <position position="36"/>
    </location>
    <ligand>
        <name>ATP</name>
        <dbReference type="ChEBI" id="CHEBI:30616"/>
    </ligand>
</feature>
<dbReference type="InParanoid" id="A0A078B7C3"/>
<dbReference type="GO" id="GO:0005776">
    <property type="term" value="C:autophagosome"/>
    <property type="evidence" value="ECO:0007669"/>
    <property type="project" value="TreeGrafter"/>
</dbReference>
<keyword evidence="8" id="KW-1185">Reference proteome</keyword>
<dbReference type="PANTHER" id="PTHR24348:SF22">
    <property type="entry name" value="NON-SPECIFIC SERINE_THREONINE PROTEIN KINASE"/>
    <property type="match status" value="1"/>
</dbReference>
<dbReference type="InterPro" id="IPR000719">
    <property type="entry name" value="Prot_kinase_dom"/>
</dbReference>
<dbReference type="GO" id="GO:0005524">
    <property type="term" value="F:ATP binding"/>
    <property type="evidence" value="ECO:0007669"/>
    <property type="project" value="UniProtKB-UniRule"/>
</dbReference>
<evidence type="ECO:0000259" key="6">
    <source>
        <dbReference type="PROSITE" id="PS50011"/>
    </source>
</evidence>
<organism evidence="7 8">
    <name type="scientific">Stylonychia lemnae</name>
    <name type="common">Ciliate</name>
    <dbReference type="NCBI Taxonomy" id="5949"/>
    <lineage>
        <taxon>Eukaryota</taxon>
        <taxon>Sar</taxon>
        <taxon>Alveolata</taxon>
        <taxon>Ciliophora</taxon>
        <taxon>Intramacronucleata</taxon>
        <taxon>Spirotrichea</taxon>
        <taxon>Stichotrichia</taxon>
        <taxon>Sporadotrichida</taxon>
        <taxon>Oxytrichidae</taxon>
        <taxon>Stylonychinae</taxon>
        <taxon>Stylonychia</taxon>
    </lineage>
</organism>
<dbReference type="SUPFAM" id="SSF56112">
    <property type="entry name" value="Protein kinase-like (PK-like)"/>
    <property type="match status" value="1"/>
</dbReference>
<dbReference type="GO" id="GO:0004674">
    <property type="term" value="F:protein serine/threonine kinase activity"/>
    <property type="evidence" value="ECO:0007669"/>
    <property type="project" value="InterPro"/>
</dbReference>
<dbReference type="InterPro" id="IPR011009">
    <property type="entry name" value="Kinase-like_dom_sf"/>
</dbReference>
<evidence type="ECO:0000256" key="4">
    <source>
        <dbReference type="ARBA" id="ARBA00022840"/>
    </source>
</evidence>
<dbReference type="AlphaFoldDB" id="A0A078B7C3"/>
<dbReference type="GO" id="GO:0005829">
    <property type="term" value="C:cytosol"/>
    <property type="evidence" value="ECO:0007669"/>
    <property type="project" value="TreeGrafter"/>
</dbReference>
<dbReference type="Gene3D" id="1.10.510.10">
    <property type="entry name" value="Transferase(Phosphotransferase) domain 1"/>
    <property type="match status" value="1"/>
</dbReference>
<name>A0A078B7C3_STYLE</name>
<evidence type="ECO:0000313" key="7">
    <source>
        <dbReference type="EMBL" id="CDW89463.1"/>
    </source>
</evidence>
<dbReference type="GO" id="GO:0000045">
    <property type="term" value="P:autophagosome assembly"/>
    <property type="evidence" value="ECO:0007669"/>
    <property type="project" value="TreeGrafter"/>
</dbReference>
<protein>
    <submittedName>
        <fullName evidence="7">Tpa: protein kinase superfamily protein</fullName>
    </submittedName>
</protein>
<evidence type="ECO:0000256" key="3">
    <source>
        <dbReference type="ARBA" id="ARBA00022777"/>
    </source>
</evidence>